<protein>
    <submittedName>
        <fullName evidence="2">Uncharacterized protein</fullName>
    </submittedName>
</protein>
<dbReference type="AlphaFoldDB" id="D7FTP4"/>
<reference evidence="2 3" key="1">
    <citation type="journal article" date="2010" name="Nature">
        <title>The Ectocarpus genome and the independent evolution of multicellularity in brown algae.</title>
        <authorList>
            <person name="Cock J.M."/>
            <person name="Sterck L."/>
            <person name="Rouze P."/>
            <person name="Scornet D."/>
            <person name="Allen A.E."/>
            <person name="Amoutzias G."/>
            <person name="Anthouard V."/>
            <person name="Artiguenave F."/>
            <person name="Aury J.M."/>
            <person name="Badger J.H."/>
            <person name="Beszteri B."/>
            <person name="Billiau K."/>
            <person name="Bonnet E."/>
            <person name="Bothwell J.H."/>
            <person name="Bowler C."/>
            <person name="Boyen C."/>
            <person name="Brownlee C."/>
            <person name="Carrano C.J."/>
            <person name="Charrier B."/>
            <person name="Cho G.Y."/>
            <person name="Coelho S.M."/>
            <person name="Collen J."/>
            <person name="Corre E."/>
            <person name="Da Silva C."/>
            <person name="Delage L."/>
            <person name="Delaroque N."/>
            <person name="Dittami S.M."/>
            <person name="Doulbeau S."/>
            <person name="Elias M."/>
            <person name="Farnham G."/>
            <person name="Gachon C.M."/>
            <person name="Gschloessl B."/>
            <person name="Heesch S."/>
            <person name="Jabbari K."/>
            <person name="Jubin C."/>
            <person name="Kawai H."/>
            <person name="Kimura K."/>
            <person name="Kloareg B."/>
            <person name="Kupper F.C."/>
            <person name="Lang D."/>
            <person name="Le Bail A."/>
            <person name="Leblanc C."/>
            <person name="Lerouge P."/>
            <person name="Lohr M."/>
            <person name="Lopez P.J."/>
            <person name="Martens C."/>
            <person name="Maumus F."/>
            <person name="Michel G."/>
            <person name="Miranda-Saavedra D."/>
            <person name="Morales J."/>
            <person name="Moreau H."/>
            <person name="Motomura T."/>
            <person name="Nagasato C."/>
            <person name="Napoli C.A."/>
            <person name="Nelson D.R."/>
            <person name="Nyvall-Collen P."/>
            <person name="Peters A.F."/>
            <person name="Pommier C."/>
            <person name="Potin P."/>
            <person name="Poulain J."/>
            <person name="Quesneville H."/>
            <person name="Read B."/>
            <person name="Rensing S.A."/>
            <person name="Ritter A."/>
            <person name="Rousvoal S."/>
            <person name="Samanta M."/>
            <person name="Samson G."/>
            <person name="Schroeder D.C."/>
            <person name="Segurens B."/>
            <person name="Strittmatter M."/>
            <person name="Tonon T."/>
            <person name="Tregear J.W."/>
            <person name="Valentin K."/>
            <person name="von Dassow P."/>
            <person name="Yamagishi T."/>
            <person name="Van de Peer Y."/>
            <person name="Wincker P."/>
        </authorList>
    </citation>
    <scope>NUCLEOTIDE SEQUENCE [LARGE SCALE GENOMIC DNA]</scope>
    <source>
        <strain evidence="3">Ec32 / CCAP1310/4</strain>
    </source>
</reference>
<evidence type="ECO:0000313" key="3">
    <source>
        <dbReference type="Proteomes" id="UP000002630"/>
    </source>
</evidence>
<accession>D7FTP4</accession>
<dbReference type="EMBL" id="FN649760">
    <property type="protein sequence ID" value="CBJ49253.1"/>
    <property type="molecule type" value="Genomic_DNA"/>
</dbReference>
<gene>
    <name evidence="2" type="ORF">Esi_0253_0030</name>
</gene>
<organism evidence="2 3">
    <name type="scientific">Ectocarpus siliculosus</name>
    <name type="common">Brown alga</name>
    <name type="synonym">Conferva siliculosa</name>
    <dbReference type="NCBI Taxonomy" id="2880"/>
    <lineage>
        <taxon>Eukaryota</taxon>
        <taxon>Sar</taxon>
        <taxon>Stramenopiles</taxon>
        <taxon>Ochrophyta</taxon>
        <taxon>PX clade</taxon>
        <taxon>Phaeophyceae</taxon>
        <taxon>Ectocarpales</taxon>
        <taxon>Ectocarpaceae</taxon>
        <taxon>Ectocarpus</taxon>
    </lineage>
</organism>
<sequence length="82" mass="9003">MGLCLFSCAGRASVHDCGRFNVVRENYASAGGNSKRRKQKPTTGVPRAPSETLFLPTHETGFWWPAFLEHCPPVEEATPPVC</sequence>
<evidence type="ECO:0000313" key="2">
    <source>
        <dbReference type="EMBL" id="CBJ49253.1"/>
    </source>
</evidence>
<evidence type="ECO:0000256" key="1">
    <source>
        <dbReference type="SAM" id="MobiDB-lite"/>
    </source>
</evidence>
<feature type="region of interest" description="Disordered" evidence="1">
    <location>
        <begin position="29"/>
        <end position="51"/>
    </location>
</feature>
<proteinExistence type="predicted"/>
<dbReference type="Proteomes" id="UP000002630">
    <property type="component" value="Unassembled WGS sequence"/>
</dbReference>
<dbReference type="InParanoid" id="D7FTP4"/>
<keyword evidence="3" id="KW-1185">Reference proteome</keyword>
<name>D7FTP4_ECTSI</name>